<gene>
    <name evidence="5" type="ORF">M5G27_06065</name>
</gene>
<dbReference type="InterPro" id="IPR036390">
    <property type="entry name" value="WH_DNA-bd_sf"/>
</dbReference>
<dbReference type="GO" id="GO:0003677">
    <property type="term" value="F:DNA binding"/>
    <property type="evidence" value="ECO:0007669"/>
    <property type="project" value="UniProtKB-KW"/>
</dbReference>
<dbReference type="PANTHER" id="PTHR33204:SF39">
    <property type="entry name" value="TRANSCRIPTIONAL REGULATORY PROTEIN"/>
    <property type="match status" value="1"/>
</dbReference>
<keyword evidence="1" id="KW-0805">Transcription regulation</keyword>
<dbReference type="AlphaFoldDB" id="A0A9X4BYJ9"/>
<evidence type="ECO:0000256" key="2">
    <source>
        <dbReference type="ARBA" id="ARBA00023125"/>
    </source>
</evidence>
<dbReference type="SUPFAM" id="SSF46785">
    <property type="entry name" value="Winged helix' DNA-binding domain"/>
    <property type="match status" value="1"/>
</dbReference>
<name>A0A9X4BYJ9_9PSED</name>
<dbReference type="EMBL" id="JAMDHA010000004">
    <property type="protein sequence ID" value="MDD1007044.1"/>
    <property type="molecule type" value="Genomic_DNA"/>
</dbReference>
<dbReference type="InterPro" id="IPR002577">
    <property type="entry name" value="HTH_HxlR"/>
</dbReference>
<dbReference type="RefSeq" id="WP_273875505.1">
    <property type="nucleotide sequence ID" value="NZ_JAMDHA010000004.1"/>
</dbReference>
<dbReference type="PROSITE" id="PS51118">
    <property type="entry name" value="HTH_HXLR"/>
    <property type="match status" value="1"/>
</dbReference>
<keyword evidence="2" id="KW-0238">DNA-binding</keyword>
<accession>A0A9X4BYJ9</accession>
<comment type="caution">
    <text evidence="5">The sequence shown here is derived from an EMBL/GenBank/DDBJ whole genome shotgun (WGS) entry which is preliminary data.</text>
</comment>
<dbReference type="Pfam" id="PF01638">
    <property type="entry name" value="HxlR"/>
    <property type="match status" value="1"/>
</dbReference>
<evidence type="ECO:0000313" key="6">
    <source>
        <dbReference type="Proteomes" id="UP001148185"/>
    </source>
</evidence>
<feature type="domain" description="HTH hxlR-type" evidence="4">
    <location>
        <begin position="14"/>
        <end position="122"/>
    </location>
</feature>
<organism evidence="5 6">
    <name type="scientific">Pseudomonas shahriarae</name>
    <dbReference type="NCBI Taxonomy" id="2745512"/>
    <lineage>
        <taxon>Bacteria</taxon>
        <taxon>Pseudomonadati</taxon>
        <taxon>Pseudomonadota</taxon>
        <taxon>Gammaproteobacteria</taxon>
        <taxon>Pseudomonadales</taxon>
        <taxon>Pseudomonadaceae</taxon>
        <taxon>Pseudomonas</taxon>
    </lineage>
</organism>
<dbReference type="InterPro" id="IPR036388">
    <property type="entry name" value="WH-like_DNA-bd_sf"/>
</dbReference>
<keyword evidence="3" id="KW-0804">Transcription</keyword>
<dbReference type="Gene3D" id="1.10.10.10">
    <property type="entry name" value="Winged helix-like DNA-binding domain superfamily/Winged helix DNA-binding domain"/>
    <property type="match status" value="1"/>
</dbReference>
<evidence type="ECO:0000313" key="5">
    <source>
        <dbReference type="EMBL" id="MDD1007044.1"/>
    </source>
</evidence>
<keyword evidence="6" id="KW-1185">Reference proteome</keyword>
<sequence>MTDEETLSQAEAICQTLRRDDDGVRREVLAHAGSRWSLGILHALGVYGTMRHAEIKRQMTGVTQRMLTKTLRALERDGLLIRRELDQVPPHVEYELTPLGMELLVRMSPIWTWVVEHVEDFREARRAFDSQSGKKPSWQVPVVGLGDSEGWIE</sequence>
<dbReference type="PANTHER" id="PTHR33204">
    <property type="entry name" value="TRANSCRIPTIONAL REGULATOR, MARR FAMILY"/>
    <property type="match status" value="1"/>
</dbReference>
<proteinExistence type="predicted"/>
<evidence type="ECO:0000256" key="3">
    <source>
        <dbReference type="ARBA" id="ARBA00023163"/>
    </source>
</evidence>
<reference evidence="5 6" key="1">
    <citation type="submission" date="2022-05" db="EMBL/GenBank/DDBJ databases">
        <title>Novel Pseudomonas spp. Isolated from a Rainbow Trout Aquaculture Facility.</title>
        <authorList>
            <person name="Testerman T."/>
            <person name="Graf J."/>
        </authorList>
    </citation>
    <scope>NUCLEOTIDE SEQUENCE [LARGE SCALE GENOMIC DNA]</scope>
    <source>
        <strain evidence="5 6">ID1042</strain>
    </source>
</reference>
<evidence type="ECO:0000256" key="1">
    <source>
        <dbReference type="ARBA" id="ARBA00023015"/>
    </source>
</evidence>
<dbReference type="Proteomes" id="UP001148185">
    <property type="component" value="Unassembled WGS sequence"/>
</dbReference>
<protein>
    <submittedName>
        <fullName evidence="5">Helix-turn-helix transcriptional regulator</fullName>
    </submittedName>
</protein>
<evidence type="ECO:0000259" key="4">
    <source>
        <dbReference type="PROSITE" id="PS51118"/>
    </source>
</evidence>